<dbReference type="AlphaFoldDB" id="A0A7X0Y667"/>
<protein>
    <submittedName>
        <fullName evidence="1">Uncharacterized protein</fullName>
    </submittedName>
</protein>
<evidence type="ECO:0000313" key="2">
    <source>
        <dbReference type="Proteomes" id="UP000535908"/>
    </source>
</evidence>
<sequence length="243" mass="28519">MANLSDAHGTIFIPSTLVANHPEELIKLIQAMEKELSTTEYCTELTQDYALLCNKIHYSTIPRDLKLDFYGTGRWSYYSNVRHFFESLFPERVKAYNLEWVQTLFQEDDAFIEFSFFDYEPGADFLYEAYLQIRPNIQNQTITTEIIQESYEDFPITASNLMTHHFYEQAYDAHNAHELLQNEAFMIELCVFIPRQNITATFLTDAWKEYVIYVYDGEAIFDQVLSDIVDYYHSIHPLALAEA</sequence>
<dbReference type="EMBL" id="JAARWN010000024">
    <property type="protein sequence ID" value="MBC1937767.1"/>
    <property type="molecule type" value="Genomic_DNA"/>
</dbReference>
<name>A0A7X0Y667_9LIST</name>
<comment type="caution">
    <text evidence="1">The sequence shown here is derived from an EMBL/GenBank/DDBJ whole genome shotgun (WGS) entry which is preliminary data.</text>
</comment>
<accession>A0A7X0Y667</accession>
<evidence type="ECO:0000313" key="1">
    <source>
        <dbReference type="EMBL" id="MBC1937767.1"/>
    </source>
</evidence>
<gene>
    <name evidence="1" type="ORF">HCA69_15465</name>
</gene>
<reference evidence="1 2" key="1">
    <citation type="submission" date="2020-03" db="EMBL/GenBank/DDBJ databases">
        <title>Soil Listeria distribution.</title>
        <authorList>
            <person name="Liao J."/>
            <person name="Wiedmann M."/>
        </authorList>
    </citation>
    <scope>NUCLEOTIDE SEQUENCE [LARGE SCALE GENOMIC DNA]</scope>
    <source>
        <strain evidence="1 2">FSL L7-0741</strain>
    </source>
</reference>
<dbReference type="RefSeq" id="WP_185527764.1">
    <property type="nucleotide sequence ID" value="NZ_JAARWN010000024.1"/>
</dbReference>
<proteinExistence type="predicted"/>
<dbReference type="Proteomes" id="UP000535908">
    <property type="component" value="Unassembled WGS sequence"/>
</dbReference>
<organism evidence="1 2">
    <name type="scientific">Listeria grandensis</name>
    <dbReference type="NCBI Taxonomy" id="1494963"/>
    <lineage>
        <taxon>Bacteria</taxon>
        <taxon>Bacillati</taxon>
        <taxon>Bacillota</taxon>
        <taxon>Bacilli</taxon>
        <taxon>Bacillales</taxon>
        <taxon>Listeriaceae</taxon>
        <taxon>Listeria</taxon>
    </lineage>
</organism>